<evidence type="ECO:0000313" key="2">
    <source>
        <dbReference type="EMBL" id="GAA1926296.1"/>
    </source>
</evidence>
<reference evidence="2 3" key="1">
    <citation type="journal article" date="2019" name="Int. J. Syst. Evol. Microbiol.">
        <title>The Global Catalogue of Microorganisms (GCM) 10K type strain sequencing project: providing services to taxonomists for standard genome sequencing and annotation.</title>
        <authorList>
            <consortium name="The Broad Institute Genomics Platform"/>
            <consortium name="The Broad Institute Genome Sequencing Center for Infectious Disease"/>
            <person name="Wu L."/>
            <person name="Ma J."/>
        </authorList>
    </citation>
    <scope>NUCLEOTIDE SEQUENCE [LARGE SCALE GENOMIC DNA]</scope>
    <source>
        <strain evidence="2 3">JCM 13581</strain>
    </source>
</reference>
<keyword evidence="3" id="KW-1185">Reference proteome</keyword>
<dbReference type="SUPFAM" id="SSF53474">
    <property type="entry name" value="alpha/beta-Hydrolases"/>
    <property type="match status" value="1"/>
</dbReference>
<dbReference type="PANTHER" id="PTHR12277:SF79">
    <property type="entry name" value="XAA-PRO DIPEPTIDYL-PEPTIDASE-RELATED"/>
    <property type="match status" value="1"/>
</dbReference>
<evidence type="ECO:0000259" key="1">
    <source>
        <dbReference type="Pfam" id="PF12146"/>
    </source>
</evidence>
<evidence type="ECO:0000313" key="3">
    <source>
        <dbReference type="Proteomes" id="UP001501303"/>
    </source>
</evidence>
<dbReference type="GO" id="GO:0016787">
    <property type="term" value="F:hydrolase activity"/>
    <property type="evidence" value="ECO:0007669"/>
    <property type="project" value="UniProtKB-KW"/>
</dbReference>
<comment type="caution">
    <text evidence="2">The sequence shown here is derived from an EMBL/GenBank/DDBJ whole genome shotgun (WGS) entry which is preliminary data.</text>
</comment>
<dbReference type="PANTHER" id="PTHR12277">
    <property type="entry name" value="ALPHA/BETA HYDROLASE DOMAIN-CONTAINING PROTEIN"/>
    <property type="match status" value="1"/>
</dbReference>
<dbReference type="InterPro" id="IPR029058">
    <property type="entry name" value="AB_hydrolase_fold"/>
</dbReference>
<dbReference type="Gene3D" id="3.40.50.1820">
    <property type="entry name" value="alpha/beta hydrolase"/>
    <property type="match status" value="1"/>
</dbReference>
<proteinExistence type="predicted"/>
<accession>A0ABN2PN28</accession>
<feature type="domain" description="Serine aminopeptidase S33" evidence="1">
    <location>
        <begin position="84"/>
        <end position="192"/>
    </location>
</feature>
<dbReference type="Proteomes" id="UP001501303">
    <property type="component" value="Unassembled WGS sequence"/>
</dbReference>
<dbReference type="Pfam" id="PF12146">
    <property type="entry name" value="Hydrolase_4"/>
    <property type="match status" value="1"/>
</dbReference>
<keyword evidence="2" id="KW-0378">Hydrolase</keyword>
<protein>
    <submittedName>
        <fullName evidence="2">Alpha/beta hydrolase</fullName>
    </submittedName>
</protein>
<dbReference type="InterPro" id="IPR022742">
    <property type="entry name" value="Hydrolase_4"/>
</dbReference>
<gene>
    <name evidence="2" type="ORF">GCM10009716_38060</name>
</gene>
<sequence length="283" mass="29595">MRGSASRLGGMGPFPVAAVVKVLAVLAALWLLLVVLAWAFQSRLIYLPDTSAPAPPGTPGLEEVGYRTGDGLELSGWFLPARGEPVTTVVVANGNAGNRANRLPLAEGLAERGHSVLLTDYRGYGGNPGSPGEEGLIADLTAAVDYAASRPDTDPDRIVLLGESVGSGVAAAVAARQPPAALVLRSPFPELADVARTHYRFLPVGLLLRDRFETGARLARYDGPLLVVAGDDDSIVPTGLSREVAENHDGRYAEIAGAGHNDAALLSGREFLDAVDTFLREAV</sequence>
<dbReference type="EMBL" id="BAAAMJ010000044">
    <property type="protein sequence ID" value="GAA1926296.1"/>
    <property type="molecule type" value="Genomic_DNA"/>
</dbReference>
<name>A0ABN2PN28_9ACTN</name>
<organism evidence="2 3">
    <name type="scientific">Streptomyces sodiiphilus</name>
    <dbReference type="NCBI Taxonomy" id="226217"/>
    <lineage>
        <taxon>Bacteria</taxon>
        <taxon>Bacillati</taxon>
        <taxon>Actinomycetota</taxon>
        <taxon>Actinomycetes</taxon>
        <taxon>Kitasatosporales</taxon>
        <taxon>Streptomycetaceae</taxon>
        <taxon>Streptomyces</taxon>
    </lineage>
</organism>